<reference evidence="1 2" key="1">
    <citation type="submission" date="2015-08" db="EMBL/GenBank/DDBJ databases">
        <title>Next Generation Sequencing and Analysis of the Genome of Puccinia sorghi L Schw, the Causal Agent of Maize Common Rust.</title>
        <authorList>
            <person name="Rochi L."/>
            <person name="Burguener G."/>
            <person name="Darino M."/>
            <person name="Turjanski A."/>
            <person name="Kreff E."/>
            <person name="Dieguez M.J."/>
            <person name="Sacco F."/>
        </authorList>
    </citation>
    <scope>NUCLEOTIDE SEQUENCE [LARGE SCALE GENOMIC DNA]</scope>
    <source>
        <strain evidence="1 2">RO10H11247</strain>
    </source>
</reference>
<accession>A0A0L6VF89</accession>
<organism evidence="1 2">
    <name type="scientific">Puccinia sorghi</name>
    <dbReference type="NCBI Taxonomy" id="27349"/>
    <lineage>
        <taxon>Eukaryota</taxon>
        <taxon>Fungi</taxon>
        <taxon>Dikarya</taxon>
        <taxon>Basidiomycota</taxon>
        <taxon>Pucciniomycotina</taxon>
        <taxon>Pucciniomycetes</taxon>
        <taxon>Pucciniales</taxon>
        <taxon>Pucciniaceae</taxon>
        <taxon>Puccinia</taxon>
    </lineage>
</organism>
<sequence>MYAIAATHQHQASSHETVAMVKPSKMKARMAFLIPMLQAYSNSPNKSRSLPKTLYYLYLDAVDKQPGDWREENLLPGQLKDKPSGAALRGYGTIMGALLKYQ</sequence>
<comment type="caution">
    <text evidence="1">The sequence shown here is derived from an EMBL/GenBank/DDBJ whole genome shotgun (WGS) entry which is preliminary data.</text>
</comment>
<dbReference type="Proteomes" id="UP000037035">
    <property type="component" value="Unassembled WGS sequence"/>
</dbReference>
<dbReference type="OrthoDB" id="2500993at2759"/>
<name>A0A0L6VF89_9BASI</name>
<keyword evidence="2" id="KW-1185">Reference proteome</keyword>
<gene>
    <name evidence="1" type="ORF">VP01_1863g4</name>
</gene>
<protein>
    <submittedName>
        <fullName evidence="1">Uncharacterized protein</fullName>
    </submittedName>
</protein>
<dbReference type="VEuPathDB" id="FungiDB:VP01_1863g4"/>
<evidence type="ECO:0000313" key="2">
    <source>
        <dbReference type="Proteomes" id="UP000037035"/>
    </source>
</evidence>
<dbReference type="EMBL" id="LAVV01006685">
    <property type="protein sequence ID" value="KNZ58780.1"/>
    <property type="molecule type" value="Genomic_DNA"/>
</dbReference>
<proteinExistence type="predicted"/>
<dbReference type="AlphaFoldDB" id="A0A0L6VF89"/>
<evidence type="ECO:0000313" key="1">
    <source>
        <dbReference type="EMBL" id="KNZ58780.1"/>
    </source>
</evidence>